<accession>A0A0K3AR27</accession>
<dbReference type="RefSeq" id="XP_012649104.1">
    <property type="nucleotide sequence ID" value="XM_012793650.1"/>
</dbReference>
<dbReference type="GeneID" id="24425135"/>
<dbReference type="AlphaFoldDB" id="A0A0K3AR27"/>
<sequence length="114" mass="13112">MSVNNNNFYDIELGSVEDEIKRLKIEDKIFGQKHYPAESDYILAKNSAISEHVNLLEIQNGPVKWEGRIITITKKATKYSIMLHIITFIVSVSMTFGIVYMFLLYNNTQAQGHE</sequence>
<evidence type="ECO:0000313" key="3">
    <source>
        <dbReference type="Proteomes" id="UP000002899"/>
    </source>
</evidence>
<reference evidence="2 3" key="2">
    <citation type="journal article" date="2013" name="PLoS ONE">
        <title>Whole genome mapping and re-organization of the nuclear and mitochondrial genomes of Babesia microti isolates.</title>
        <authorList>
            <person name="Cornillot E."/>
            <person name="Dassouli A."/>
            <person name="Garg A."/>
            <person name="Pachikara N."/>
            <person name="Randazzo S."/>
            <person name="Depoix D."/>
            <person name="Carcy B."/>
            <person name="Delbecq S."/>
            <person name="Frutos R."/>
            <person name="Silva J.C."/>
            <person name="Sutton R."/>
            <person name="Krause P.J."/>
            <person name="Mamoun C.B."/>
        </authorList>
    </citation>
    <scope>NUCLEOTIDE SEQUENCE [LARGE SCALE GENOMIC DNA]</scope>
    <source>
        <strain evidence="2 3">RI</strain>
    </source>
</reference>
<feature type="transmembrane region" description="Helical" evidence="1">
    <location>
        <begin position="81"/>
        <end position="105"/>
    </location>
</feature>
<proteinExistence type="predicted"/>
<name>A0A0K3AR27_BABMR</name>
<gene>
    <name evidence="2" type="ORF">BMR1_03g02465</name>
</gene>
<organism evidence="2 3">
    <name type="scientific">Babesia microti (strain RI)</name>
    <dbReference type="NCBI Taxonomy" id="1133968"/>
    <lineage>
        <taxon>Eukaryota</taxon>
        <taxon>Sar</taxon>
        <taxon>Alveolata</taxon>
        <taxon>Apicomplexa</taxon>
        <taxon>Aconoidasida</taxon>
        <taxon>Piroplasmida</taxon>
        <taxon>Babesiidae</taxon>
        <taxon>Babesia</taxon>
    </lineage>
</organism>
<keyword evidence="3" id="KW-1185">Reference proteome</keyword>
<dbReference type="VEuPathDB" id="PiroplasmaDB:BMR1_03g02465"/>
<reference evidence="2 3" key="3">
    <citation type="journal article" date="2016" name="Sci. Rep.">
        <title>Genome-wide diversity and gene expression profiling of Babesia microti isolates identify polymorphic genes that mediate host-pathogen interactions.</title>
        <authorList>
            <person name="Silva J.C."/>
            <person name="Cornillot E."/>
            <person name="McCracken C."/>
            <person name="Usmani-Brown S."/>
            <person name="Dwivedi A."/>
            <person name="Ifeonu O.O."/>
            <person name="Crabtree J."/>
            <person name="Gotia H.T."/>
            <person name="Virji A.Z."/>
            <person name="Reynes C."/>
            <person name="Colinge J."/>
            <person name="Kumar V."/>
            <person name="Lawres L."/>
            <person name="Pazzi J.E."/>
            <person name="Pablo J.V."/>
            <person name="Hung C."/>
            <person name="Brancato J."/>
            <person name="Kumari P."/>
            <person name="Orvis J."/>
            <person name="Tretina K."/>
            <person name="Chibucos M."/>
            <person name="Ott S."/>
            <person name="Sadzewicz L."/>
            <person name="Sengamalay N."/>
            <person name="Shetty A.C."/>
            <person name="Su Q."/>
            <person name="Tallon L."/>
            <person name="Fraser C.M."/>
            <person name="Frutos R."/>
            <person name="Molina D.M."/>
            <person name="Krause P.J."/>
            <person name="Ben Mamoun C."/>
        </authorList>
    </citation>
    <scope>NUCLEOTIDE SEQUENCE [LARGE SCALE GENOMIC DNA]</scope>
    <source>
        <strain evidence="2 3">RI</strain>
    </source>
</reference>
<keyword evidence="1" id="KW-0812">Transmembrane</keyword>
<dbReference type="KEGG" id="bmic:BMR1_03g02465"/>
<dbReference type="Proteomes" id="UP000002899">
    <property type="component" value="Chromosome III"/>
</dbReference>
<dbReference type="EMBL" id="LN871598">
    <property type="protein sequence ID" value="CTQ41093.1"/>
    <property type="molecule type" value="Genomic_DNA"/>
</dbReference>
<keyword evidence="1" id="KW-1133">Transmembrane helix</keyword>
<evidence type="ECO:0000256" key="1">
    <source>
        <dbReference type="SAM" id="Phobius"/>
    </source>
</evidence>
<protein>
    <submittedName>
        <fullName evidence="2">Uncharacterized protein</fullName>
    </submittedName>
</protein>
<evidence type="ECO:0000313" key="2">
    <source>
        <dbReference type="EMBL" id="CTQ41093.1"/>
    </source>
</evidence>
<keyword evidence="1" id="KW-0472">Membrane</keyword>
<reference evidence="2 3" key="1">
    <citation type="journal article" date="2012" name="Nucleic Acids Res.">
        <title>Sequencing of the smallest Apicomplexan genome from the human pathogen Babesia microti.</title>
        <authorList>
            <person name="Cornillot E."/>
            <person name="Hadj-Kaddour K."/>
            <person name="Dassouli A."/>
            <person name="Noel B."/>
            <person name="Ranwez V."/>
            <person name="Vacherie B."/>
            <person name="Augagneur Y."/>
            <person name="Bres V."/>
            <person name="Duclos A."/>
            <person name="Randazzo S."/>
            <person name="Carcy B."/>
            <person name="Debierre-Grockiego F."/>
            <person name="Delbecq S."/>
            <person name="Moubri-Menage K."/>
            <person name="Shams-Eldin H."/>
            <person name="Usmani-Brown S."/>
            <person name="Bringaud F."/>
            <person name="Wincker P."/>
            <person name="Vivares C.P."/>
            <person name="Schwarz R.T."/>
            <person name="Schetters T.P."/>
            <person name="Krause P.J."/>
            <person name="Gorenflot A."/>
            <person name="Berry V."/>
            <person name="Barbe V."/>
            <person name="Ben Mamoun C."/>
        </authorList>
    </citation>
    <scope>NUCLEOTIDE SEQUENCE [LARGE SCALE GENOMIC DNA]</scope>
    <source>
        <strain evidence="2 3">RI</strain>
    </source>
</reference>